<keyword evidence="1" id="KW-0812">Transmembrane</keyword>
<gene>
    <name evidence="2" type="ORF">ACFOOI_12315</name>
</gene>
<dbReference type="RefSeq" id="WP_379838280.1">
    <property type="nucleotide sequence ID" value="NZ_JBHRYQ010000001.1"/>
</dbReference>
<feature type="transmembrane region" description="Helical" evidence="1">
    <location>
        <begin position="196"/>
        <end position="218"/>
    </location>
</feature>
<comment type="caution">
    <text evidence="2">The sequence shown here is derived from an EMBL/GenBank/DDBJ whole genome shotgun (WGS) entry which is preliminary data.</text>
</comment>
<feature type="transmembrane region" description="Helical" evidence="1">
    <location>
        <begin position="49"/>
        <end position="74"/>
    </location>
</feature>
<feature type="transmembrane region" description="Helical" evidence="1">
    <location>
        <begin position="7"/>
        <end position="29"/>
    </location>
</feature>
<reference evidence="3" key="1">
    <citation type="journal article" date="2019" name="Int. J. Syst. Evol. Microbiol.">
        <title>The Global Catalogue of Microorganisms (GCM) 10K type strain sequencing project: providing services to taxonomists for standard genome sequencing and annotation.</title>
        <authorList>
            <consortium name="The Broad Institute Genomics Platform"/>
            <consortium name="The Broad Institute Genome Sequencing Center for Infectious Disease"/>
            <person name="Wu L."/>
            <person name="Ma J."/>
        </authorList>
    </citation>
    <scope>NUCLEOTIDE SEQUENCE [LARGE SCALE GENOMIC DNA]</scope>
    <source>
        <strain evidence="3">CECT 7956</strain>
    </source>
</reference>
<sequence length="225" mass="24749">MNAKRKSAFRIGALFIIAAVTSIIGLNLYNPILQDSNFIIKSPSSGNQIFWGAFMEIILVFSVIGTSVTFYPVLKKHNESLAIAAVCFRVLEAVIITLGIISLLAIISLNNEYISEGESQSSTYLIIGKLMVSIHNWTFLFGPNIALGPSTFMTSYILYKNNLVPKFIAILGLIGGPMICLSGIFVMFGLFSQLSIWGLITAIPVFFYEMSLAIRLIVKGFKTQD</sequence>
<name>A0ABV7YX00_9BACT</name>
<organism evidence="2 3">
    <name type="scientific">Lacihabitans lacunae</name>
    <dbReference type="NCBI Taxonomy" id="1028214"/>
    <lineage>
        <taxon>Bacteria</taxon>
        <taxon>Pseudomonadati</taxon>
        <taxon>Bacteroidota</taxon>
        <taxon>Cytophagia</taxon>
        <taxon>Cytophagales</taxon>
        <taxon>Leadbetterellaceae</taxon>
        <taxon>Lacihabitans</taxon>
    </lineage>
</organism>
<evidence type="ECO:0000256" key="1">
    <source>
        <dbReference type="SAM" id="Phobius"/>
    </source>
</evidence>
<keyword evidence="1" id="KW-1133">Transmembrane helix</keyword>
<keyword evidence="3" id="KW-1185">Reference proteome</keyword>
<dbReference type="InterPro" id="IPR025495">
    <property type="entry name" value="DUF4386"/>
</dbReference>
<feature type="transmembrane region" description="Helical" evidence="1">
    <location>
        <begin position="126"/>
        <end position="147"/>
    </location>
</feature>
<evidence type="ECO:0000313" key="2">
    <source>
        <dbReference type="EMBL" id="MFC3811441.1"/>
    </source>
</evidence>
<dbReference type="Pfam" id="PF14329">
    <property type="entry name" value="DUF4386"/>
    <property type="match status" value="1"/>
</dbReference>
<proteinExistence type="predicted"/>
<dbReference type="Proteomes" id="UP001595616">
    <property type="component" value="Unassembled WGS sequence"/>
</dbReference>
<dbReference type="EMBL" id="JBHRYQ010000001">
    <property type="protein sequence ID" value="MFC3811441.1"/>
    <property type="molecule type" value="Genomic_DNA"/>
</dbReference>
<feature type="transmembrane region" description="Helical" evidence="1">
    <location>
        <begin position="167"/>
        <end position="190"/>
    </location>
</feature>
<protein>
    <submittedName>
        <fullName evidence="2">DUF4386 domain-containing protein</fullName>
    </submittedName>
</protein>
<accession>A0ABV7YX00</accession>
<keyword evidence="1" id="KW-0472">Membrane</keyword>
<feature type="transmembrane region" description="Helical" evidence="1">
    <location>
        <begin position="81"/>
        <end position="106"/>
    </location>
</feature>
<evidence type="ECO:0000313" key="3">
    <source>
        <dbReference type="Proteomes" id="UP001595616"/>
    </source>
</evidence>